<dbReference type="EMBL" id="AP026074">
    <property type="protein sequence ID" value="BDM74310.1"/>
    <property type="molecule type" value="Genomic_DNA"/>
</dbReference>
<organism evidence="2 3">
    <name type="scientific">Streptomyces nigrescens</name>
    <dbReference type="NCBI Taxonomy" id="1920"/>
    <lineage>
        <taxon>Bacteria</taxon>
        <taxon>Bacillati</taxon>
        <taxon>Actinomycetota</taxon>
        <taxon>Actinomycetes</taxon>
        <taxon>Kitasatosporales</taxon>
        <taxon>Streptomycetaceae</taxon>
        <taxon>Streptomyces</taxon>
    </lineage>
</organism>
<reference evidence="2" key="1">
    <citation type="submission" date="2022-06" db="EMBL/GenBank/DDBJ databases">
        <title>Complete genome sequence of Streptomyces nigrescens HEK616.</title>
        <authorList>
            <person name="Asamizu S."/>
            <person name="Onaka H."/>
        </authorList>
    </citation>
    <scope>NUCLEOTIDE SEQUENCE</scope>
    <source>
        <strain evidence="2">HEK616</strain>
        <plasmid evidence="2">SNP1</plasmid>
    </source>
</reference>
<evidence type="ECO:0000313" key="3">
    <source>
        <dbReference type="Proteomes" id="UP001059597"/>
    </source>
</evidence>
<dbReference type="Proteomes" id="UP001059597">
    <property type="component" value="Plasmid SNP1"/>
</dbReference>
<name>A0ABN6R9N1_STRNI</name>
<keyword evidence="2" id="KW-0614">Plasmid</keyword>
<keyword evidence="1" id="KW-1133">Transmembrane helix</keyword>
<accession>A0ABN6R9N1</accession>
<evidence type="ECO:0000256" key="1">
    <source>
        <dbReference type="SAM" id="Phobius"/>
    </source>
</evidence>
<proteinExistence type="predicted"/>
<keyword evidence="1" id="KW-0812">Transmembrane</keyword>
<evidence type="ECO:0000313" key="2">
    <source>
        <dbReference type="EMBL" id="BDM74310.1"/>
    </source>
</evidence>
<sequence length="80" mass="8178">MVRAYSAATGAVAGNIIAAIISVHTARKAGRPSPMVPGIARMPPQRVATQIQAAAAAISSSPEGTAVRRTVIGRPFTRPT</sequence>
<geneLocation type="plasmid" evidence="2 3">
    <name>SNP1</name>
</geneLocation>
<protein>
    <submittedName>
        <fullName evidence="2">Uncharacterized protein</fullName>
    </submittedName>
</protein>
<keyword evidence="1" id="KW-0472">Membrane</keyword>
<keyword evidence="3" id="KW-1185">Reference proteome</keyword>
<feature type="transmembrane region" description="Helical" evidence="1">
    <location>
        <begin position="6"/>
        <end position="26"/>
    </location>
</feature>
<gene>
    <name evidence="2" type="ORF">HEK616_77970</name>
</gene>